<evidence type="ECO:0000313" key="2">
    <source>
        <dbReference type="Proteomes" id="UP000887562"/>
    </source>
</evidence>
<keyword evidence="2" id="KW-1185">Reference proteome</keyword>
<keyword evidence="1" id="KW-0812">Transmembrane</keyword>
<keyword evidence="1" id="KW-0472">Membrane</keyword>
<dbReference type="AlphaFoldDB" id="A0A915F008"/>
<dbReference type="Proteomes" id="UP000887562">
    <property type="component" value="Unplaced"/>
</dbReference>
<evidence type="ECO:0000256" key="1">
    <source>
        <dbReference type="SAM" id="Phobius"/>
    </source>
</evidence>
<protein>
    <submittedName>
        <fullName evidence="3">Uncharacterized protein</fullName>
    </submittedName>
</protein>
<dbReference type="WBParaSite" id="maker-E.canG7_contigs_7784-snap-gene-0.5-mRNA-1">
    <property type="protein sequence ID" value="maker-E.canG7_contigs_7784-snap-gene-0.5-mRNA-1"/>
    <property type="gene ID" value="EcG7_09923"/>
</dbReference>
<proteinExistence type="predicted"/>
<keyword evidence="1" id="KW-1133">Transmembrane helix</keyword>
<reference evidence="3" key="1">
    <citation type="submission" date="2022-11" db="UniProtKB">
        <authorList>
            <consortium name="WormBaseParasite"/>
        </authorList>
    </citation>
    <scope>IDENTIFICATION</scope>
</reference>
<name>A0A915F008_9CEST</name>
<organism evidence="2 3">
    <name type="scientific">Echinococcus canadensis</name>
    <dbReference type="NCBI Taxonomy" id="519352"/>
    <lineage>
        <taxon>Eukaryota</taxon>
        <taxon>Metazoa</taxon>
        <taxon>Spiralia</taxon>
        <taxon>Lophotrochozoa</taxon>
        <taxon>Platyhelminthes</taxon>
        <taxon>Cestoda</taxon>
        <taxon>Eucestoda</taxon>
        <taxon>Cyclophyllidea</taxon>
        <taxon>Taeniidae</taxon>
        <taxon>Echinococcus</taxon>
        <taxon>Echinococcus canadensis group</taxon>
    </lineage>
</organism>
<evidence type="ECO:0000313" key="3">
    <source>
        <dbReference type="WBParaSite" id="maker-E.canG7_contigs_7784-snap-gene-0.5-mRNA-1"/>
    </source>
</evidence>
<sequence length="82" mass="8997">HAVKCTNILFTALLIRLLVVVAVAILWSATAMSHRKMQTTPLNLSRQMSIENYDKSKGRIQLAGGFRPNLAASNDIAEKSSN</sequence>
<accession>A0A915F008</accession>
<feature type="transmembrane region" description="Helical" evidence="1">
    <location>
        <begin position="6"/>
        <end position="27"/>
    </location>
</feature>